<dbReference type="RefSeq" id="WP_397024219.1">
    <property type="nucleotide sequence ID" value="NZ_JBITMB010000007.1"/>
</dbReference>
<evidence type="ECO:0000313" key="2">
    <source>
        <dbReference type="EMBL" id="MFI7444011.1"/>
    </source>
</evidence>
<comment type="caution">
    <text evidence="2">The sequence shown here is derived from an EMBL/GenBank/DDBJ whole genome shotgun (WGS) entry which is preliminary data.</text>
</comment>
<feature type="transmembrane region" description="Helical" evidence="1">
    <location>
        <begin position="178"/>
        <end position="196"/>
    </location>
</feature>
<keyword evidence="1" id="KW-0472">Membrane</keyword>
<name>A0ABW8ADB8_9ACTN</name>
<feature type="transmembrane region" description="Helical" evidence="1">
    <location>
        <begin position="151"/>
        <end position="171"/>
    </location>
</feature>
<proteinExistence type="predicted"/>
<feature type="transmembrane region" description="Helical" evidence="1">
    <location>
        <begin position="229"/>
        <end position="253"/>
    </location>
</feature>
<keyword evidence="1" id="KW-0812">Transmembrane</keyword>
<dbReference type="EMBL" id="JBITMB010000007">
    <property type="protein sequence ID" value="MFI7444011.1"/>
    <property type="molecule type" value="Genomic_DNA"/>
</dbReference>
<feature type="transmembrane region" description="Helical" evidence="1">
    <location>
        <begin position="21"/>
        <end position="41"/>
    </location>
</feature>
<evidence type="ECO:0000256" key="1">
    <source>
        <dbReference type="SAM" id="Phobius"/>
    </source>
</evidence>
<keyword evidence="3" id="KW-1185">Reference proteome</keyword>
<gene>
    <name evidence="2" type="ORF">ACIBP5_28915</name>
</gene>
<protein>
    <submittedName>
        <fullName evidence="2">ABC transporter permease</fullName>
    </submittedName>
</protein>
<reference evidence="2 3" key="1">
    <citation type="submission" date="2024-10" db="EMBL/GenBank/DDBJ databases">
        <title>The Natural Products Discovery Center: Release of the First 8490 Sequenced Strains for Exploring Actinobacteria Biosynthetic Diversity.</title>
        <authorList>
            <person name="Kalkreuter E."/>
            <person name="Kautsar S.A."/>
            <person name="Yang D."/>
            <person name="Bader C.D."/>
            <person name="Teijaro C.N."/>
            <person name="Fluegel L."/>
            <person name="Davis C.M."/>
            <person name="Simpson J.R."/>
            <person name="Lauterbach L."/>
            <person name="Steele A.D."/>
            <person name="Gui C."/>
            <person name="Meng S."/>
            <person name="Li G."/>
            <person name="Viehrig K."/>
            <person name="Ye F."/>
            <person name="Su P."/>
            <person name="Kiefer A.F."/>
            <person name="Nichols A."/>
            <person name="Cepeda A.J."/>
            <person name="Yan W."/>
            <person name="Fan B."/>
            <person name="Jiang Y."/>
            <person name="Adhikari A."/>
            <person name="Zheng C.-J."/>
            <person name="Schuster L."/>
            <person name="Cowan T.M."/>
            <person name="Smanski M.J."/>
            <person name="Chevrette M.G."/>
            <person name="De Carvalho L.P.S."/>
            <person name="Shen B."/>
        </authorList>
    </citation>
    <scope>NUCLEOTIDE SEQUENCE [LARGE SCALE GENOMIC DNA]</scope>
    <source>
        <strain evidence="2 3">NPDC049503</strain>
    </source>
</reference>
<dbReference type="Proteomes" id="UP001612928">
    <property type="component" value="Unassembled WGS sequence"/>
</dbReference>
<sequence length="258" mass="27210">MNTLASEWLKVRSVRSTYLNLVLSLGSVLLGVAVAWTSAGMYDSAPLHRRAQAALTELEEVVVIVPQLCMGIMGALAFTSEHVTGMLRTSFTIVPRRWPVLMAKSAVVGLLGLLAGAITVFGTYFLCRLVVGDRFSGVYTTPFLERLPTLVTTSLSVPVFALLGLGAGAILRSTAGAVATLVGLAYVIPMICGNLPEPWSERLGSLMIGGLPRQITGADLTHSVYGSQLAPWAAAAVMAVYATVPILAGALLVRRRAA</sequence>
<organism evidence="2 3">
    <name type="scientific">Nonomuraea indica</name>
    <dbReference type="NCBI Taxonomy" id="1581193"/>
    <lineage>
        <taxon>Bacteria</taxon>
        <taxon>Bacillati</taxon>
        <taxon>Actinomycetota</taxon>
        <taxon>Actinomycetes</taxon>
        <taxon>Streptosporangiales</taxon>
        <taxon>Streptosporangiaceae</taxon>
        <taxon>Nonomuraea</taxon>
    </lineage>
</organism>
<evidence type="ECO:0000313" key="3">
    <source>
        <dbReference type="Proteomes" id="UP001612928"/>
    </source>
</evidence>
<accession>A0ABW8ADB8</accession>
<feature type="transmembrane region" description="Helical" evidence="1">
    <location>
        <begin position="61"/>
        <end position="79"/>
    </location>
</feature>
<keyword evidence="1" id="KW-1133">Transmembrane helix</keyword>
<feature type="transmembrane region" description="Helical" evidence="1">
    <location>
        <begin position="106"/>
        <end position="131"/>
    </location>
</feature>